<evidence type="ECO:0000256" key="4">
    <source>
        <dbReference type="SAM" id="MobiDB-lite"/>
    </source>
</evidence>
<dbReference type="PRINTS" id="PR00032">
    <property type="entry name" value="HTHARAC"/>
</dbReference>
<feature type="domain" description="HTH araC/xylS-type" evidence="5">
    <location>
        <begin position="238"/>
        <end position="336"/>
    </location>
</feature>
<dbReference type="PANTHER" id="PTHR47894">
    <property type="entry name" value="HTH-TYPE TRANSCRIPTIONAL REGULATOR GADX"/>
    <property type="match status" value="1"/>
</dbReference>
<feature type="region of interest" description="Disordered" evidence="4">
    <location>
        <begin position="323"/>
        <end position="344"/>
    </location>
</feature>
<sequence>MQTLGSTSVPALLKYLRHAERLGLDIAPALAAAGLQADQLNDNRQRLPGEAHERLLGYFCEHSGDPLFGLHSARFVQPGSWSVLGYITMNCATLGEAMSRITPYEKLVGDMGTSRIEAAGGQVRLIWNCRHQTPLVRRHMVEHVLASWVLYARWIADLEGSPDEVWLEHELPDGTRVEDYETFFGCPVRFARPCSALLVPLDYMALPLRQADATLLRTLEEHALALMAELDDDEPLPLRVKNALRQLLKDGLPRKERVAEKFGMTVRTLQRHLQQAGSSYQQTLDELRRELAEHYLLHSELPIQDIAQYLGFTESRSFHRSFKGWTGQTPGEYRQRRRKEPAAQ</sequence>
<keyword evidence="2" id="KW-0238">DNA-binding</keyword>
<dbReference type="GO" id="GO:0000976">
    <property type="term" value="F:transcription cis-regulatory region binding"/>
    <property type="evidence" value="ECO:0007669"/>
    <property type="project" value="TreeGrafter"/>
</dbReference>
<gene>
    <name evidence="6" type="ORF">GNQ20_04160</name>
</gene>
<dbReference type="InterPro" id="IPR020449">
    <property type="entry name" value="Tscrpt_reg_AraC-type_HTH"/>
</dbReference>
<dbReference type="GO" id="GO:0003700">
    <property type="term" value="F:DNA-binding transcription factor activity"/>
    <property type="evidence" value="ECO:0007669"/>
    <property type="project" value="InterPro"/>
</dbReference>
<proteinExistence type="predicted"/>
<protein>
    <submittedName>
        <fullName evidence="6">Helix-turn-helix domain-containing protein</fullName>
    </submittedName>
</protein>
<evidence type="ECO:0000256" key="2">
    <source>
        <dbReference type="ARBA" id="ARBA00023125"/>
    </source>
</evidence>
<evidence type="ECO:0000256" key="3">
    <source>
        <dbReference type="ARBA" id="ARBA00023163"/>
    </source>
</evidence>
<dbReference type="InterPro" id="IPR018060">
    <property type="entry name" value="HTH_AraC"/>
</dbReference>
<accession>A0A6A9JVX4</accession>
<dbReference type="Pfam" id="PF12833">
    <property type="entry name" value="HTH_18"/>
    <property type="match status" value="1"/>
</dbReference>
<dbReference type="Gene3D" id="1.10.10.60">
    <property type="entry name" value="Homeodomain-like"/>
    <property type="match status" value="1"/>
</dbReference>
<evidence type="ECO:0000259" key="5">
    <source>
        <dbReference type="PROSITE" id="PS01124"/>
    </source>
</evidence>
<comment type="caution">
    <text evidence="6">The sequence shown here is derived from an EMBL/GenBank/DDBJ whole genome shotgun (WGS) entry which is preliminary data.</text>
</comment>
<dbReference type="RefSeq" id="WP_128685556.1">
    <property type="nucleotide sequence ID" value="NZ_RXCC01000006.1"/>
</dbReference>
<dbReference type="InterPro" id="IPR032687">
    <property type="entry name" value="AraC-type_N"/>
</dbReference>
<name>A0A6A9JVX4_PSEAI</name>
<dbReference type="PROSITE" id="PS01124">
    <property type="entry name" value="HTH_ARAC_FAMILY_2"/>
    <property type="match status" value="1"/>
</dbReference>
<dbReference type="GO" id="GO:0005829">
    <property type="term" value="C:cytosol"/>
    <property type="evidence" value="ECO:0007669"/>
    <property type="project" value="TreeGrafter"/>
</dbReference>
<feature type="compositionally biased region" description="Basic residues" evidence="4">
    <location>
        <begin position="335"/>
        <end position="344"/>
    </location>
</feature>
<keyword evidence="1" id="KW-0805">Transcription regulation</keyword>
<dbReference type="SUPFAM" id="SSF46689">
    <property type="entry name" value="Homeodomain-like"/>
    <property type="match status" value="1"/>
</dbReference>
<reference evidence="6" key="1">
    <citation type="submission" date="2019-11" db="EMBL/GenBank/DDBJ databases">
        <title>Genomes of ocular Pseudomonas aeruginosa isolates.</title>
        <authorList>
            <person name="Khan M."/>
            <person name="Rice S.A."/>
            <person name="Willcox M.D.P."/>
            <person name="Stapleton F."/>
        </authorList>
    </citation>
    <scope>NUCLEOTIDE SEQUENCE</scope>
    <source>
        <strain evidence="6">PA206</strain>
    </source>
</reference>
<evidence type="ECO:0000313" key="6">
    <source>
        <dbReference type="EMBL" id="MUI56992.1"/>
    </source>
</evidence>
<dbReference type="PANTHER" id="PTHR47894:SF1">
    <property type="entry name" value="HTH-TYPE TRANSCRIPTIONAL REGULATOR VQSM"/>
    <property type="match status" value="1"/>
</dbReference>
<dbReference type="Pfam" id="PF12625">
    <property type="entry name" value="Arabinose_bd"/>
    <property type="match status" value="1"/>
</dbReference>
<dbReference type="InterPro" id="IPR009057">
    <property type="entry name" value="Homeodomain-like_sf"/>
</dbReference>
<organism evidence="6">
    <name type="scientific">Pseudomonas aeruginosa</name>
    <dbReference type="NCBI Taxonomy" id="287"/>
    <lineage>
        <taxon>Bacteria</taxon>
        <taxon>Pseudomonadati</taxon>
        <taxon>Pseudomonadota</taxon>
        <taxon>Gammaproteobacteria</taxon>
        <taxon>Pseudomonadales</taxon>
        <taxon>Pseudomonadaceae</taxon>
        <taxon>Pseudomonas</taxon>
    </lineage>
</organism>
<dbReference type="SMART" id="SM00342">
    <property type="entry name" value="HTH_ARAC"/>
    <property type="match status" value="1"/>
</dbReference>
<dbReference type="AlphaFoldDB" id="A0A6A9JVX4"/>
<keyword evidence="3" id="KW-0804">Transcription</keyword>
<dbReference type="EMBL" id="WOAJ01000001">
    <property type="protein sequence ID" value="MUI56992.1"/>
    <property type="molecule type" value="Genomic_DNA"/>
</dbReference>
<evidence type="ECO:0000256" key="1">
    <source>
        <dbReference type="ARBA" id="ARBA00023015"/>
    </source>
</evidence>